<protein>
    <submittedName>
        <fullName evidence="2">Glycosyl transferases group 1</fullName>
    </submittedName>
</protein>
<keyword evidence="2" id="KW-0808">Transferase</keyword>
<accession>A0A6J5NSB5</accession>
<feature type="domain" description="Spore protein YkvP/CgeB glycosyl transferase-like" evidence="1">
    <location>
        <begin position="176"/>
        <end position="313"/>
    </location>
</feature>
<proteinExistence type="predicted"/>
<sequence length="319" mass="37488">MAHIVFLGNFEVEYSSENHHAKSLEALGHTVTKLQERVARTEVILNNALNSDLFIWVHTHGWKTVGKITMDSVLARLKKAEVPTMTYHLDLWFGLDRQKDLSKDNFYKTIGHFFTVDKLMADWFNENTEVKGHFLPAGVYDKECYVHKDYNSRYFDQDVIFVGSKRYHHEYPYRPQLIEYLKSKYGKRFLHVGGDGDTGTIRGEALNKIYARTKIAIGDSLNIDFKYPYYTSDRLFESTGRGGFTIYPRIQGLEEYFEDNKEIVFYEHGNFEDLSNKIDKYLADDVEREKIRMAGHERTKTEHTYLNRWTEIMKELGIK</sequence>
<name>A0A6J5NSB5_9CAUD</name>
<evidence type="ECO:0000259" key="1">
    <source>
        <dbReference type="Pfam" id="PF13524"/>
    </source>
</evidence>
<evidence type="ECO:0000313" key="2">
    <source>
        <dbReference type="EMBL" id="CAB4158054.1"/>
    </source>
</evidence>
<dbReference type="GO" id="GO:0016740">
    <property type="term" value="F:transferase activity"/>
    <property type="evidence" value="ECO:0007669"/>
    <property type="project" value="UniProtKB-KW"/>
</dbReference>
<gene>
    <name evidence="2" type="ORF">UFOVP694_122</name>
</gene>
<reference evidence="2" key="1">
    <citation type="submission" date="2020-04" db="EMBL/GenBank/DDBJ databases">
        <authorList>
            <person name="Chiriac C."/>
            <person name="Salcher M."/>
            <person name="Ghai R."/>
            <person name="Kavagutti S V."/>
        </authorList>
    </citation>
    <scope>NUCLEOTIDE SEQUENCE</scope>
</reference>
<dbReference type="Gene3D" id="3.40.50.2000">
    <property type="entry name" value="Glycogen Phosphorylase B"/>
    <property type="match status" value="1"/>
</dbReference>
<dbReference type="SUPFAM" id="SSF53756">
    <property type="entry name" value="UDP-Glycosyltransferase/glycogen phosphorylase"/>
    <property type="match status" value="1"/>
</dbReference>
<dbReference type="EMBL" id="LR796651">
    <property type="protein sequence ID" value="CAB4158054.1"/>
    <property type="molecule type" value="Genomic_DNA"/>
</dbReference>
<dbReference type="InterPro" id="IPR055259">
    <property type="entry name" value="YkvP/CgeB_Glyco_trans-like"/>
</dbReference>
<organism evidence="2">
    <name type="scientific">uncultured Caudovirales phage</name>
    <dbReference type="NCBI Taxonomy" id="2100421"/>
    <lineage>
        <taxon>Viruses</taxon>
        <taxon>Duplodnaviria</taxon>
        <taxon>Heunggongvirae</taxon>
        <taxon>Uroviricota</taxon>
        <taxon>Caudoviricetes</taxon>
        <taxon>Peduoviridae</taxon>
        <taxon>Maltschvirus</taxon>
        <taxon>Maltschvirus maltsch</taxon>
    </lineage>
</organism>
<dbReference type="Pfam" id="PF13524">
    <property type="entry name" value="Glyco_trans_1_2"/>
    <property type="match status" value="1"/>
</dbReference>